<gene>
    <name evidence="5" type="ORF">GSOID_T00012415001</name>
</gene>
<organism evidence="5 6">
    <name type="scientific">Oikopleura dioica</name>
    <name type="common">Tunicate</name>
    <dbReference type="NCBI Taxonomy" id="34765"/>
    <lineage>
        <taxon>Eukaryota</taxon>
        <taxon>Metazoa</taxon>
        <taxon>Chordata</taxon>
        <taxon>Tunicata</taxon>
        <taxon>Appendicularia</taxon>
        <taxon>Copelata</taxon>
        <taxon>Oikopleuridae</taxon>
        <taxon>Oikopleura</taxon>
    </lineage>
</organism>
<evidence type="ECO:0000256" key="3">
    <source>
        <dbReference type="SAM" id="SignalP"/>
    </source>
</evidence>
<feature type="signal peptide" evidence="3">
    <location>
        <begin position="1"/>
        <end position="19"/>
    </location>
</feature>
<dbReference type="SMART" id="SM00085">
    <property type="entry name" value="PA2c"/>
    <property type="match status" value="1"/>
</dbReference>
<comment type="similarity">
    <text evidence="1">Belongs to the phospholipase A2 family.</text>
</comment>
<accession>E4XIJ2</accession>
<name>E4XIJ2_OIKDI</name>
<dbReference type="GO" id="GO:0050482">
    <property type="term" value="P:arachidonate secretion"/>
    <property type="evidence" value="ECO:0007669"/>
    <property type="project" value="InterPro"/>
</dbReference>
<dbReference type="Gene3D" id="1.20.90.10">
    <property type="entry name" value="Phospholipase A2 domain"/>
    <property type="match status" value="1"/>
</dbReference>
<feature type="compositionally biased region" description="Gly residues" evidence="2">
    <location>
        <begin position="225"/>
        <end position="237"/>
    </location>
</feature>
<protein>
    <recommendedName>
        <fullName evidence="4">Phospholipase A2-like central domain-containing protein</fullName>
    </recommendedName>
</protein>
<dbReference type="InterPro" id="IPR036444">
    <property type="entry name" value="PLipase_A2_dom_sf"/>
</dbReference>
<dbReference type="CDD" id="cd00618">
    <property type="entry name" value="PLA2_like"/>
    <property type="match status" value="1"/>
</dbReference>
<evidence type="ECO:0000256" key="1">
    <source>
        <dbReference type="RuleBase" id="RU003654"/>
    </source>
</evidence>
<evidence type="ECO:0000259" key="4">
    <source>
        <dbReference type="SMART" id="SM00085"/>
    </source>
</evidence>
<dbReference type="InterPro" id="IPR016090">
    <property type="entry name" value="PLA2-like_dom"/>
</dbReference>
<dbReference type="GO" id="GO:0004623">
    <property type="term" value="F:phospholipase A2 activity"/>
    <property type="evidence" value="ECO:0007669"/>
    <property type="project" value="InterPro"/>
</dbReference>
<keyword evidence="3" id="KW-0732">Signal</keyword>
<dbReference type="AlphaFoldDB" id="E4XIJ2"/>
<evidence type="ECO:0000313" key="6">
    <source>
        <dbReference type="Proteomes" id="UP000001307"/>
    </source>
</evidence>
<evidence type="ECO:0000256" key="2">
    <source>
        <dbReference type="SAM" id="MobiDB-lite"/>
    </source>
</evidence>
<evidence type="ECO:0000313" key="5">
    <source>
        <dbReference type="EMBL" id="CBY10393.1"/>
    </source>
</evidence>
<dbReference type="EMBL" id="FN653055">
    <property type="protein sequence ID" value="CBY10393.1"/>
    <property type="molecule type" value="Genomic_DNA"/>
</dbReference>
<dbReference type="SUPFAM" id="SSF48619">
    <property type="entry name" value="Phospholipase A2, PLA2"/>
    <property type="match status" value="1"/>
</dbReference>
<reference evidence="5 6" key="1">
    <citation type="journal article" date="2010" name="Science">
        <title>Plasticity of animal genome architecture unmasked by rapid evolution of a pelagic tunicate.</title>
        <authorList>
            <person name="Denoeud F."/>
            <person name="Henriet S."/>
            <person name="Mungpakdee S."/>
            <person name="Aury J.M."/>
            <person name="Da Silva C."/>
            <person name="Brinkmann H."/>
            <person name="Mikhaleva J."/>
            <person name="Olsen L.C."/>
            <person name="Jubin C."/>
            <person name="Canestro C."/>
            <person name="Bouquet J.M."/>
            <person name="Danks G."/>
            <person name="Poulain J."/>
            <person name="Campsteijn C."/>
            <person name="Adamski M."/>
            <person name="Cross I."/>
            <person name="Yadetie F."/>
            <person name="Muffato M."/>
            <person name="Louis A."/>
            <person name="Butcher S."/>
            <person name="Tsagkogeorga G."/>
            <person name="Konrad A."/>
            <person name="Singh S."/>
            <person name="Jensen M.F."/>
            <person name="Cong E.H."/>
            <person name="Eikeseth-Otteraa H."/>
            <person name="Noel B."/>
            <person name="Anthouard V."/>
            <person name="Porcel B.M."/>
            <person name="Kachouri-Lafond R."/>
            <person name="Nishino A."/>
            <person name="Ugolini M."/>
            <person name="Chourrout P."/>
            <person name="Nishida H."/>
            <person name="Aasland R."/>
            <person name="Huzurbazar S."/>
            <person name="Westhof E."/>
            <person name="Delsuc F."/>
            <person name="Lehrach H."/>
            <person name="Reinhardt R."/>
            <person name="Weissenbach J."/>
            <person name="Roy S.W."/>
            <person name="Artiguenave F."/>
            <person name="Postlethwait J.H."/>
            <person name="Manak J.R."/>
            <person name="Thompson E.M."/>
            <person name="Jaillon O."/>
            <person name="Du Pasquier L."/>
            <person name="Boudinot P."/>
            <person name="Liberles D.A."/>
            <person name="Volff J.N."/>
            <person name="Philippe H."/>
            <person name="Lenhard B."/>
            <person name="Roest Crollius H."/>
            <person name="Wincker P."/>
            <person name="Chourrout D."/>
        </authorList>
    </citation>
    <scope>NUCLEOTIDE SEQUENCE [LARGE SCALE GENOMIC DNA]</scope>
</reference>
<sequence>MIFYSLASAFLFASSHVESLKVILDPDDSSYDRAVDTYFKAVGIESEDDEFFSQFGGLLERSQKGLLASRKMKQLKSAIVGVMADSIKQLNTTTGSGFGRYCGYGCWCLAVHEHIIMDAVAPGGNPVDDIDRACRQHHVCTTCLSDKHKTQKSTCLAEDNIYKLIIDTEAKELDCSLNKNSCRRDICECDKRLAMDLKTHEHEWNVNYHTGRAGFDRAESCPHHPGGGNQGGSGGGKPRPPPTGDKCCGKAPDFYMKTRSEPFCCRGFPTANQEC</sequence>
<feature type="domain" description="Phospholipase A2-like central" evidence="4">
    <location>
        <begin position="86"/>
        <end position="212"/>
    </location>
</feature>
<proteinExistence type="inferred from homology"/>
<keyword evidence="6" id="KW-1185">Reference proteome</keyword>
<dbReference type="Proteomes" id="UP000001307">
    <property type="component" value="Unassembled WGS sequence"/>
</dbReference>
<feature type="region of interest" description="Disordered" evidence="2">
    <location>
        <begin position="219"/>
        <end position="245"/>
    </location>
</feature>
<dbReference type="GO" id="GO:0006644">
    <property type="term" value="P:phospholipid metabolic process"/>
    <property type="evidence" value="ECO:0007669"/>
    <property type="project" value="InterPro"/>
</dbReference>
<dbReference type="OrthoDB" id="5841574at2759"/>
<feature type="chain" id="PRO_5003190337" description="Phospholipase A2-like central domain-containing protein" evidence="3">
    <location>
        <begin position="20"/>
        <end position="275"/>
    </location>
</feature>
<dbReference type="Pfam" id="PF00068">
    <property type="entry name" value="Phospholip_A2_1"/>
    <property type="match status" value="1"/>
</dbReference>
<dbReference type="InParanoid" id="E4XIJ2"/>